<keyword evidence="4 5" id="KW-0804">Transcription</keyword>
<dbReference type="Gene3D" id="3.40.190.290">
    <property type="match status" value="1"/>
</dbReference>
<evidence type="ECO:0000256" key="3">
    <source>
        <dbReference type="ARBA" id="ARBA00023125"/>
    </source>
</evidence>
<dbReference type="InterPro" id="IPR023490">
    <property type="entry name" value="ArgP_gammaproteobact"/>
</dbReference>
<dbReference type="Proteomes" id="UP000073601">
    <property type="component" value="Unassembled WGS sequence"/>
</dbReference>
<feature type="domain" description="HTH lysR-type" evidence="6">
    <location>
        <begin position="4"/>
        <end position="60"/>
    </location>
</feature>
<dbReference type="InterPro" id="IPR050176">
    <property type="entry name" value="LTTR"/>
</dbReference>
<dbReference type="SUPFAM" id="SSF46785">
    <property type="entry name" value="Winged helix' DNA-binding domain"/>
    <property type="match status" value="1"/>
</dbReference>
<dbReference type="EMBL" id="FIZY01000004">
    <property type="protein sequence ID" value="CZF78661.1"/>
    <property type="molecule type" value="Genomic_DNA"/>
</dbReference>
<dbReference type="Gene3D" id="1.10.10.10">
    <property type="entry name" value="Winged helix-like DNA-binding domain superfamily/Winged helix DNA-binding domain"/>
    <property type="match status" value="1"/>
</dbReference>
<dbReference type="SUPFAM" id="SSF53850">
    <property type="entry name" value="Periplasmic binding protein-like II"/>
    <property type="match status" value="1"/>
</dbReference>
<evidence type="ECO:0000259" key="6">
    <source>
        <dbReference type="PROSITE" id="PS50931"/>
    </source>
</evidence>
<organism evidence="7 8">
    <name type="scientific">Grimontia marina</name>
    <dbReference type="NCBI Taxonomy" id="646534"/>
    <lineage>
        <taxon>Bacteria</taxon>
        <taxon>Pseudomonadati</taxon>
        <taxon>Pseudomonadota</taxon>
        <taxon>Gammaproteobacteria</taxon>
        <taxon>Vibrionales</taxon>
        <taxon>Vibrionaceae</taxon>
        <taxon>Grimontia</taxon>
    </lineage>
</organism>
<gene>
    <name evidence="7" type="primary">iciA</name>
    <name evidence="5" type="synonym">argP</name>
    <name evidence="7" type="ORF">GMA8713_00664</name>
</gene>
<evidence type="ECO:0000256" key="5">
    <source>
        <dbReference type="HAMAP-Rule" id="MF_00513"/>
    </source>
</evidence>
<comment type="function">
    <text evidence="5">Controls the transcription of genes involved in arginine and lysine metabolism.</text>
</comment>
<evidence type="ECO:0000256" key="2">
    <source>
        <dbReference type="ARBA" id="ARBA00023015"/>
    </source>
</evidence>
<dbReference type="PRINTS" id="PR00039">
    <property type="entry name" value="HTHLYSR"/>
</dbReference>
<dbReference type="AlphaFoldDB" id="A0A128EXB8"/>
<keyword evidence="2 5" id="KW-0805">Transcription regulation</keyword>
<evidence type="ECO:0000256" key="4">
    <source>
        <dbReference type="ARBA" id="ARBA00023163"/>
    </source>
</evidence>
<comment type="subunit">
    <text evidence="5">Homodimer.</text>
</comment>
<dbReference type="PROSITE" id="PS50931">
    <property type="entry name" value="HTH_LYSR"/>
    <property type="match status" value="1"/>
</dbReference>
<dbReference type="GO" id="GO:0043565">
    <property type="term" value="F:sequence-specific DNA binding"/>
    <property type="evidence" value="ECO:0007669"/>
    <property type="project" value="UniProtKB-ARBA"/>
</dbReference>
<sequence length="305" mass="33447">MKGLDYRWLDALDAVIANGGFDKAAEALFITQSAVSQRIKQLETLVAQPVLIRETPPQPTAIGKKLLGLHRRVQLLEKEMLPELTPEGLAGPITVPIATNADSLATWLLPALSPLMKAQTLEINLIVDDESRTLNRLRSGEAVVAVSNEATPLKGCVAESLGVMEYLCVCTPAFKATYFPDGLNAEAVSRAPAVVFDRFDDMHTQFVSERFQLPTPGWRSHMVRSSEAFVKMAKLGVAYCLIPRLQIEPELTSGELIDLCPGDGVIRHLYWHHFATESGVLAEMSSACLNYARKTFGEGKISRTV</sequence>
<dbReference type="NCBIfam" id="NF002964">
    <property type="entry name" value="PRK03635.1"/>
    <property type="match status" value="1"/>
</dbReference>
<dbReference type="InterPro" id="IPR000847">
    <property type="entry name" value="LysR_HTH_N"/>
</dbReference>
<keyword evidence="3 5" id="KW-0238">DNA-binding</keyword>
<dbReference type="InterPro" id="IPR036388">
    <property type="entry name" value="WH-like_DNA-bd_sf"/>
</dbReference>
<evidence type="ECO:0000256" key="1">
    <source>
        <dbReference type="ARBA" id="ARBA00009437"/>
    </source>
</evidence>
<dbReference type="HAMAP" id="MF_00513">
    <property type="entry name" value="HTH_type_ArgP"/>
    <property type="match status" value="1"/>
</dbReference>
<name>A0A128EXB8_9GAMM</name>
<dbReference type="InterPro" id="IPR005119">
    <property type="entry name" value="LysR_subst-bd"/>
</dbReference>
<keyword evidence="8" id="KW-1185">Reference proteome</keyword>
<dbReference type="InterPro" id="IPR036390">
    <property type="entry name" value="WH_DNA-bd_sf"/>
</dbReference>
<dbReference type="Pfam" id="PF03466">
    <property type="entry name" value="LysR_substrate"/>
    <property type="match status" value="1"/>
</dbReference>
<reference evidence="8" key="1">
    <citation type="submission" date="2016-02" db="EMBL/GenBank/DDBJ databases">
        <authorList>
            <person name="Rodrigo-Torres Lidia"/>
            <person name="Arahal R.David."/>
        </authorList>
    </citation>
    <scope>NUCLEOTIDE SEQUENCE [LARGE SCALE GENOMIC DNA]</scope>
    <source>
        <strain evidence="8">CECT 8713</strain>
    </source>
</reference>
<dbReference type="PANTHER" id="PTHR30579">
    <property type="entry name" value="TRANSCRIPTIONAL REGULATOR"/>
    <property type="match status" value="1"/>
</dbReference>
<dbReference type="NCBIfam" id="NF009888">
    <property type="entry name" value="PRK13348.1"/>
    <property type="match status" value="1"/>
</dbReference>
<dbReference type="InterPro" id="IPR017685">
    <property type="entry name" value="ArgP"/>
</dbReference>
<dbReference type="FunFam" id="1.10.10.10:FF:000061">
    <property type="entry name" value="HTH-type transcriptional regulator ArgP"/>
    <property type="match status" value="1"/>
</dbReference>
<dbReference type="PANTHER" id="PTHR30579:SF2">
    <property type="entry name" value="HTH-TYPE TRANSCRIPTIONAL REGULATOR ARGP"/>
    <property type="match status" value="1"/>
</dbReference>
<comment type="similarity">
    <text evidence="1 5">Belongs to the LysR transcriptional regulatory family.</text>
</comment>
<dbReference type="NCBIfam" id="TIGR03298">
    <property type="entry name" value="argP"/>
    <property type="match status" value="1"/>
</dbReference>
<dbReference type="GO" id="GO:0003700">
    <property type="term" value="F:DNA-binding transcription factor activity"/>
    <property type="evidence" value="ECO:0007669"/>
    <property type="project" value="UniProtKB-UniRule"/>
</dbReference>
<accession>A0A128EXB8</accession>
<evidence type="ECO:0000313" key="8">
    <source>
        <dbReference type="Proteomes" id="UP000073601"/>
    </source>
</evidence>
<protein>
    <recommendedName>
        <fullName evidence="5">HTH-type transcriptional regulator ArgP</fullName>
    </recommendedName>
</protein>
<dbReference type="OrthoDB" id="3252676at2"/>
<evidence type="ECO:0000313" key="7">
    <source>
        <dbReference type="EMBL" id="CZF78661.1"/>
    </source>
</evidence>
<dbReference type="Pfam" id="PF00126">
    <property type="entry name" value="HTH_1"/>
    <property type="match status" value="1"/>
</dbReference>
<proteinExistence type="inferred from homology"/>
<dbReference type="RefSeq" id="WP_062705693.1">
    <property type="nucleotide sequence ID" value="NZ_CAWRCI010000004.1"/>
</dbReference>